<name>X1UBD9_9ZZZZ</name>
<organism evidence="1">
    <name type="scientific">marine sediment metagenome</name>
    <dbReference type="NCBI Taxonomy" id="412755"/>
    <lineage>
        <taxon>unclassified sequences</taxon>
        <taxon>metagenomes</taxon>
        <taxon>ecological metagenomes</taxon>
    </lineage>
</organism>
<evidence type="ECO:0000313" key="1">
    <source>
        <dbReference type="EMBL" id="GAI89654.1"/>
    </source>
</evidence>
<gene>
    <name evidence="1" type="ORF">S12H4_34252</name>
</gene>
<feature type="non-terminal residue" evidence="1">
    <location>
        <position position="1"/>
    </location>
</feature>
<comment type="caution">
    <text evidence="1">The sequence shown here is derived from an EMBL/GenBank/DDBJ whole genome shotgun (WGS) entry which is preliminary data.</text>
</comment>
<accession>X1UBD9</accession>
<dbReference type="AlphaFoldDB" id="X1UBD9"/>
<reference evidence="1" key="1">
    <citation type="journal article" date="2014" name="Front. Microbiol.">
        <title>High frequency of phylogenetically diverse reductive dehalogenase-homologous genes in deep subseafloor sedimentary metagenomes.</title>
        <authorList>
            <person name="Kawai M."/>
            <person name="Futagami T."/>
            <person name="Toyoda A."/>
            <person name="Takaki Y."/>
            <person name="Nishi S."/>
            <person name="Hori S."/>
            <person name="Arai W."/>
            <person name="Tsubouchi T."/>
            <person name="Morono Y."/>
            <person name="Uchiyama I."/>
            <person name="Ito T."/>
            <person name="Fujiyama A."/>
            <person name="Inagaki F."/>
            <person name="Takami H."/>
        </authorList>
    </citation>
    <scope>NUCLEOTIDE SEQUENCE</scope>
    <source>
        <strain evidence="1">Expedition CK06-06</strain>
    </source>
</reference>
<protein>
    <submittedName>
        <fullName evidence="1">Uncharacterized protein</fullName>
    </submittedName>
</protein>
<dbReference type="EMBL" id="BARW01020253">
    <property type="protein sequence ID" value="GAI89654.1"/>
    <property type="molecule type" value="Genomic_DNA"/>
</dbReference>
<sequence length="33" mass="3823">VIKLEEIVDVVNSIIEYLNRTIAILKTYVVFVD</sequence>
<proteinExistence type="predicted"/>